<dbReference type="InterPro" id="IPR051654">
    <property type="entry name" value="Meroterpenoid_MTases"/>
</dbReference>
<comment type="similarity">
    <text evidence="4">Belongs to the class I-like SAM-binding methyltransferase superfamily.</text>
</comment>
<evidence type="ECO:0000256" key="2">
    <source>
        <dbReference type="ARBA" id="ARBA00022679"/>
    </source>
</evidence>
<comment type="pathway">
    <text evidence="1">Secondary metabolite biosynthesis.</text>
</comment>
<dbReference type="GO" id="GO:0016740">
    <property type="term" value="F:transferase activity"/>
    <property type="evidence" value="ECO:0007669"/>
    <property type="project" value="UniProtKB-KW"/>
</dbReference>
<dbReference type="Proteomes" id="UP000620104">
    <property type="component" value="Unassembled WGS sequence"/>
</dbReference>
<dbReference type="InterPro" id="IPR029063">
    <property type="entry name" value="SAM-dependent_MTases_sf"/>
</dbReference>
<evidence type="ECO:0000313" key="5">
    <source>
        <dbReference type="EMBL" id="GHJ87156.1"/>
    </source>
</evidence>
<dbReference type="PANTHER" id="PTHR35897:SF1">
    <property type="entry name" value="METHYLTRANSFERASE AUSD"/>
    <property type="match status" value="1"/>
</dbReference>
<evidence type="ECO:0000256" key="3">
    <source>
        <dbReference type="ARBA" id="ARBA00022691"/>
    </source>
</evidence>
<dbReference type="OrthoDB" id="2094832at2759"/>
<protein>
    <submittedName>
        <fullName evidence="5">Uncharacterized protein</fullName>
    </submittedName>
</protein>
<gene>
    <name evidence="5" type="ORF">NliqN6_3558</name>
</gene>
<keyword evidence="2" id="KW-0808">Transferase</keyword>
<evidence type="ECO:0000256" key="4">
    <source>
        <dbReference type="ARBA" id="ARBA00038314"/>
    </source>
</evidence>
<organism evidence="5 6">
    <name type="scientific">Naganishia liquefaciens</name>
    <dbReference type="NCBI Taxonomy" id="104408"/>
    <lineage>
        <taxon>Eukaryota</taxon>
        <taxon>Fungi</taxon>
        <taxon>Dikarya</taxon>
        <taxon>Basidiomycota</taxon>
        <taxon>Agaricomycotina</taxon>
        <taxon>Tremellomycetes</taxon>
        <taxon>Filobasidiales</taxon>
        <taxon>Filobasidiaceae</taxon>
        <taxon>Naganishia</taxon>
    </lineage>
</organism>
<proteinExistence type="inferred from homology"/>
<accession>A0A8H3TUG4</accession>
<dbReference type="PANTHER" id="PTHR35897">
    <property type="entry name" value="METHYLTRANSFERASE AUSD"/>
    <property type="match status" value="1"/>
</dbReference>
<comment type="caution">
    <text evidence="5">The sequence shown here is derived from an EMBL/GenBank/DDBJ whole genome shotgun (WGS) entry which is preliminary data.</text>
</comment>
<evidence type="ECO:0000313" key="6">
    <source>
        <dbReference type="Proteomes" id="UP000620104"/>
    </source>
</evidence>
<reference evidence="5" key="1">
    <citation type="submission" date="2020-07" db="EMBL/GenBank/DDBJ databases">
        <title>Draft Genome Sequence of a Deep-Sea Yeast, Naganishia (Cryptococcus) liquefaciens strain N6.</title>
        <authorList>
            <person name="Han Y.W."/>
            <person name="Kajitani R."/>
            <person name="Morimoto H."/>
            <person name="Parhat M."/>
            <person name="Tsubouchi H."/>
            <person name="Bakenova O."/>
            <person name="Ogata M."/>
            <person name="Argunhan B."/>
            <person name="Aoki R."/>
            <person name="Kajiwara S."/>
            <person name="Itoh T."/>
            <person name="Iwasaki H."/>
        </authorList>
    </citation>
    <scope>NUCLEOTIDE SEQUENCE</scope>
    <source>
        <strain evidence="5">N6</strain>
    </source>
</reference>
<evidence type="ECO:0000256" key="1">
    <source>
        <dbReference type="ARBA" id="ARBA00005179"/>
    </source>
</evidence>
<dbReference type="CDD" id="cd02440">
    <property type="entry name" value="AdoMet_MTases"/>
    <property type="match status" value="1"/>
</dbReference>
<keyword evidence="6" id="KW-1185">Reference proteome</keyword>
<dbReference type="AlphaFoldDB" id="A0A8H3TUG4"/>
<dbReference type="EMBL" id="BLZA01000021">
    <property type="protein sequence ID" value="GHJ87156.1"/>
    <property type="molecule type" value="Genomic_DNA"/>
</dbReference>
<name>A0A8H3TUG4_9TREE</name>
<keyword evidence="3" id="KW-0949">S-adenosyl-L-methionine</keyword>
<sequence length="223" mass="24936">MSVGAYQLQNKAKVHKCPCYSEVFSILARLPDSIYLDAGCFTGVDARRVVQDGWPAGQVWAVDSNPQWSELGWQLFQDKDETRVQFINSDLLAADPLSVSAAGLNPNSTDGCKIRAISAFALFHLFSQERQVRLALTLWNLLDHTPGSIIFGIQKGMANSTQRDVPVSKEGQDVYFCHSPMSWKALWNRHLDGRVEVRAQLAKSEQSPQAGQMYDMFWSVVVV</sequence>
<dbReference type="Gene3D" id="3.40.50.150">
    <property type="entry name" value="Vaccinia Virus protein VP39"/>
    <property type="match status" value="1"/>
</dbReference>
<dbReference type="SUPFAM" id="SSF53335">
    <property type="entry name" value="S-adenosyl-L-methionine-dependent methyltransferases"/>
    <property type="match status" value="1"/>
</dbReference>